<gene>
    <name evidence="1" type="ORF">NQ318_014543</name>
</gene>
<evidence type="ECO:0000313" key="1">
    <source>
        <dbReference type="EMBL" id="KAJ8938062.1"/>
    </source>
</evidence>
<sequence length="85" mass="9983">MEQSTNRTVKFLWSTKNPHWMMEANTQYLEKVNVWAGIIDSQIIGPYFFDGTLTGARYLDFLQNFLVPELRMLLKHEKVDVMIAT</sequence>
<protein>
    <submittedName>
        <fullName evidence="1">Uncharacterized protein</fullName>
    </submittedName>
</protein>
<dbReference type="PANTHER" id="PTHR47326:SF1">
    <property type="entry name" value="HTH PSQ-TYPE DOMAIN-CONTAINING PROTEIN"/>
    <property type="match status" value="1"/>
</dbReference>
<keyword evidence="2" id="KW-1185">Reference proteome</keyword>
<dbReference type="GO" id="GO:0003676">
    <property type="term" value="F:nucleic acid binding"/>
    <property type="evidence" value="ECO:0007669"/>
    <property type="project" value="InterPro"/>
</dbReference>
<dbReference type="Proteomes" id="UP001162162">
    <property type="component" value="Unassembled WGS sequence"/>
</dbReference>
<dbReference type="InterPro" id="IPR036397">
    <property type="entry name" value="RNaseH_sf"/>
</dbReference>
<dbReference type="Gene3D" id="3.30.420.10">
    <property type="entry name" value="Ribonuclease H-like superfamily/Ribonuclease H"/>
    <property type="match status" value="1"/>
</dbReference>
<dbReference type="AlphaFoldDB" id="A0AAV8XGB4"/>
<organism evidence="1 2">
    <name type="scientific">Aromia moschata</name>
    <dbReference type="NCBI Taxonomy" id="1265417"/>
    <lineage>
        <taxon>Eukaryota</taxon>
        <taxon>Metazoa</taxon>
        <taxon>Ecdysozoa</taxon>
        <taxon>Arthropoda</taxon>
        <taxon>Hexapoda</taxon>
        <taxon>Insecta</taxon>
        <taxon>Pterygota</taxon>
        <taxon>Neoptera</taxon>
        <taxon>Endopterygota</taxon>
        <taxon>Coleoptera</taxon>
        <taxon>Polyphaga</taxon>
        <taxon>Cucujiformia</taxon>
        <taxon>Chrysomeloidea</taxon>
        <taxon>Cerambycidae</taxon>
        <taxon>Cerambycinae</taxon>
        <taxon>Callichromatini</taxon>
        <taxon>Aromia</taxon>
    </lineage>
</organism>
<comment type="caution">
    <text evidence="1">The sequence shown here is derived from an EMBL/GenBank/DDBJ whole genome shotgun (WGS) entry which is preliminary data.</text>
</comment>
<reference evidence="1" key="1">
    <citation type="journal article" date="2023" name="Insect Mol. Biol.">
        <title>Genome sequencing provides insights into the evolution of gene families encoding plant cell wall-degrading enzymes in longhorned beetles.</title>
        <authorList>
            <person name="Shin N.R."/>
            <person name="Okamura Y."/>
            <person name="Kirsch R."/>
            <person name="Pauchet Y."/>
        </authorList>
    </citation>
    <scope>NUCLEOTIDE SEQUENCE</scope>
    <source>
        <strain evidence="1">AMC_N1</strain>
    </source>
</reference>
<dbReference type="PANTHER" id="PTHR47326">
    <property type="entry name" value="TRANSPOSABLE ELEMENT TC3 TRANSPOSASE-LIKE PROTEIN"/>
    <property type="match status" value="1"/>
</dbReference>
<name>A0AAV8XGB4_9CUCU</name>
<dbReference type="EMBL" id="JAPWTK010000588">
    <property type="protein sequence ID" value="KAJ8938062.1"/>
    <property type="molecule type" value="Genomic_DNA"/>
</dbReference>
<evidence type="ECO:0000313" key="2">
    <source>
        <dbReference type="Proteomes" id="UP001162162"/>
    </source>
</evidence>
<proteinExistence type="predicted"/>
<accession>A0AAV8XGB4</accession>